<feature type="transmembrane region" description="Helical" evidence="1">
    <location>
        <begin position="70"/>
        <end position="92"/>
    </location>
</feature>
<keyword evidence="1" id="KW-1133">Transmembrane helix</keyword>
<feature type="transmembrane region" description="Helical" evidence="1">
    <location>
        <begin position="16"/>
        <end position="33"/>
    </location>
</feature>
<dbReference type="RefSeq" id="WP_105351758.1">
    <property type="nucleotide sequence ID" value="NZ_PUIA01000017.1"/>
</dbReference>
<evidence type="ECO:0000313" key="3">
    <source>
        <dbReference type="Proteomes" id="UP000240009"/>
    </source>
</evidence>
<evidence type="ECO:0000313" key="2">
    <source>
        <dbReference type="EMBL" id="PQO37100.1"/>
    </source>
</evidence>
<dbReference type="AlphaFoldDB" id="A0A2S8FYE1"/>
<keyword evidence="1" id="KW-0812">Transmembrane</keyword>
<comment type="caution">
    <text evidence="2">The sequence shown here is derived from an EMBL/GenBank/DDBJ whole genome shotgun (WGS) entry which is preliminary data.</text>
</comment>
<dbReference type="OrthoDB" id="290666at2"/>
<name>A0A2S8FYE1_9BACT</name>
<dbReference type="EMBL" id="PUIA01000017">
    <property type="protein sequence ID" value="PQO37100.1"/>
    <property type="molecule type" value="Genomic_DNA"/>
</dbReference>
<feature type="transmembrane region" description="Helical" evidence="1">
    <location>
        <begin position="45"/>
        <end position="64"/>
    </location>
</feature>
<accession>A0A2S8FYE1</accession>
<organism evidence="2 3">
    <name type="scientific">Blastopirellula marina</name>
    <dbReference type="NCBI Taxonomy" id="124"/>
    <lineage>
        <taxon>Bacteria</taxon>
        <taxon>Pseudomonadati</taxon>
        <taxon>Planctomycetota</taxon>
        <taxon>Planctomycetia</taxon>
        <taxon>Pirellulales</taxon>
        <taxon>Pirellulaceae</taxon>
        <taxon>Blastopirellula</taxon>
    </lineage>
</organism>
<dbReference type="Proteomes" id="UP000240009">
    <property type="component" value="Unassembled WGS sequence"/>
</dbReference>
<sequence>MFDQDDYQEHDAAYDLGRYLYTVLYAFVAGHFLTPHTLGQQIARLTAIPSMVLGLAAIGLLFWFPPSFALQGVACVGGLLWFCYTTWAAYVVEQAYVKDLEKAQHEEW</sequence>
<keyword evidence="1" id="KW-0472">Membrane</keyword>
<protein>
    <submittedName>
        <fullName evidence="2">Uncharacterized protein</fullName>
    </submittedName>
</protein>
<proteinExistence type="predicted"/>
<reference evidence="2 3" key="1">
    <citation type="submission" date="2018-02" db="EMBL/GenBank/DDBJ databases">
        <title>Comparative genomes isolates from brazilian mangrove.</title>
        <authorList>
            <person name="Araujo J.E."/>
            <person name="Taketani R.G."/>
            <person name="Silva M.C.P."/>
            <person name="Loureco M.V."/>
            <person name="Andreote F.D."/>
        </authorList>
    </citation>
    <scope>NUCLEOTIDE SEQUENCE [LARGE SCALE GENOMIC DNA]</scope>
    <source>
        <strain evidence="2 3">HEX-2 MGV</strain>
    </source>
</reference>
<gene>
    <name evidence="2" type="ORF">C5Y96_08045</name>
</gene>
<evidence type="ECO:0000256" key="1">
    <source>
        <dbReference type="SAM" id="Phobius"/>
    </source>
</evidence>